<protein>
    <recommendedName>
        <fullName evidence="3">DUF4902 domain-containing protein</fullName>
    </recommendedName>
</protein>
<name>A0A127JUN5_9BURK</name>
<dbReference type="EMBL" id="CP010951">
    <property type="protein sequence ID" value="AMO23738.1"/>
    <property type="molecule type" value="Genomic_DNA"/>
</dbReference>
<dbReference type="Proteomes" id="UP000070433">
    <property type="component" value="Chromosome"/>
</dbReference>
<dbReference type="InterPro" id="IPR032598">
    <property type="entry name" value="RsaM-like"/>
</dbReference>
<proteinExistence type="predicted"/>
<reference evidence="1 2" key="1">
    <citation type="journal article" date="2014" name="Int. J. Syst. Evol. Microbiol.">
        <title>Ramlibacter solisilvae sp. nov., isolated from forest soil, and emended description of the genus Ramlibacter.</title>
        <authorList>
            <person name="Lee H.J."/>
            <person name="Lee S.H."/>
            <person name="Lee S.S."/>
            <person name="Lee J.S."/>
            <person name="Kim Y."/>
            <person name="Kim S.C."/>
            <person name="Jeon C.O."/>
        </authorList>
    </citation>
    <scope>NUCLEOTIDE SEQUENCE [LARGE SCALE GENOMIC DNA]</scope>
    <source>
        <strain evidence="1 2">5-10</strain>
    </source>
</reference>
<evidence type="ECO:0000313" key="1">
    <source>
        <dbReference type="EMBL" id="AMO23738.1"/>
    </source>
</evidence>
<dbReference type="AlphaFoldDB" id="A0A127JUN5"/>
<dbReference type="Pfam" id="PF16245">
    <property type="entry name" value="DUF4902"/>
    <property type="match status" value="1"/>
</dbReference>
<gene>
    <name evidence="1" type="ORF">UC35_13745</name>
</gene>
<dbReference type="Gene3D" id="3.10.450.610">
    <property type="match status" value="1"/>
</dbReference>
<keyword evidence="2" id="KW-1185">Reference proteome</keyword>
<organism evidence="1 2">
    <name type="scientific">Ramlibacter tataouinensis</name>
    <dbReference type="NCBI Taxonomy" id="94132"/>
    <lineage>
        <taxon>Bacteria</taxon>
        <taxon>Pseudomonadati</taxon>
        <taxon>Pseudomonadota</taxon>
        <taxon>Betaproteobacteria</taxon>
        <taxon>Burkholderiales</taxon>
        <taxon>Comamonadaceae</taxon>
        <taxon>Ramlibacter</taxon>
    </lineage>
</organism>
<evidence type="ECO:0008006" key="3">
    <source>
        <dbReference type="Google" id="ProtNLM"/>
    </source>
</evidence>
<accession>A0A127JUN5</accession>
<sequence>MMEQSASNAIPQMFSRDYCVRVPQRRLGDILFEHLCTEQDPGVSGLRQKSFRGGMTEWVGRCGGQAVSLGWDWGQLEDGSICLLKAVSPRTNLMAIDAKGYDMPGNEALDDLWALIESLPWRGEVAASLRSLHP</sequence>
<evidence type="ECO:0000313" key="2">
    <source>
        <dbReference type="Proteomes" id="UP000070433"/>
    </source>
</evidence>